<evidence type="ECO:0000313" key="11">
    <source>
        <dbReference type="EMBL" id="KAF6139223.1"/>
    </source>
</evidence>
<evidence type="ECO:0000256" key="7">
    <source>
        <dbReference type="ARBA" id="ARBA00023002"/>
    </source>
</evidence>
<dbReference type="PANTHER" id="PTHR24282:SF94">
    <property type="entry name" value="CYTOCHROME P450 72C1"/>
    <property type="match status" value="1"/>
</dbReference>
<dbReference type="AlphaFoldDB" id="A0A7J7L9E4"/>
<reference evidence="11 12" key="1">
    <citation type="journal article" date="2020" name="IScience">
        <title>Genome Sequencing of the Endangered Kingdonia uniflora (Circaeasteraceae, Ranunculales) Reveals Potential Mechanisms of Evolutionary Specialization.</title>
        <authorList>
            <person name="Sun Y."/>
            <person name="Deng T."/>
            <person name="Zhang A."/>
            <person name="Moore M.J."/>
            <person name="Landis J.B."/>
            <person name="Lin N."/>
            <person name="Zhang H."/>
            <person name="Zhang X."/>
            <person name="Huang J."/>
            <person name="Zhang X."/>
            <person name="Sun H."/>
            <person name="Wang H."/>
        </authorList>
    </citation>
    <scope>NUCLEOTIDE SEQUENCE [LARGE SCALE GENOMIC DNA]</scope>
    <source>
        <strain evidence="11">TB1705</strain>
        <tissue evidence="11">Leaf</tissue>
    </source>
</reference>
<dbReference type="GO" id="GO:0016020">
    <property type="term" value="C:membrane"/>
    <property type="evidence" value="ECO:0007669"/>
    <property type="project" value="UniProtKB-SubCell"/>
</dbReference>
<keyword evidence="3" id="KW-0349">Heme</keyword>
<protein>
    <recommendedName>
        <fullName evidence="13">11-oxo-beta-amyrin 30-oxidase</fullName>
    </recommendedName>
</protein>
<dbReference type="InterPro" id="IPR001128">
    <property type="entry name" value="Cyt_P450"/>
</dbReference>
<keyword evidence="8" id="KW-0408">Iron</keyword>
<evidence type="ECO:0000256" key="3">
    <source>
        <dbReference type="ARBA" id="ARBA00022617"/>
    </source>
</evidence>
<evidence type="ECO:0008006" key="13">
    <source>
        <dbReference type="Google" id="ProtNLM"/>
    </source>
</evidence>
<dbReference type="Proteomes" id="UP000541444">
    <property type="component" value="Unassembled WGS sequence"/>
</dbReference>
<dbReference type="PANTHER" id="PTHR24282">
    <property type="entry name" value="CYTOCHROME P450 FAMILY MEMBER"/>
    <property type="match status" value="1"/>
</dbReference>
<dbReference type="GO" id="GO:0005506">
    <property type="term" value="F:iron ion binding"/>
    <property type="evidence" value="ECO:0007669"/>
    <property type="project" value="InterPro"/>
</dbReference>
<organism evidence="11 12">
    <name type="scientific">Kingdonia uniflora</name>
    <dbReference type="NCBI Taxonomy" id="39325"/>
    <lineage>
        <taxon>Eukaryota</taxon>
        <taxon>Viridiplantae</taxon>
        <taxon>Streptophyta</taxon>
        <taxon>Embryophyta</taxon>
        <taxon>Tracheophyta</taxon>
        <taxon>Spermatophyta</taxon>
        <taxon>Magnoliopsida</taxon>
        <taxon>Ranunculales</taxon>
        <taxon>Circaeasteraceae</taxon>
        <taxon>Kingdonia</taxon>
    </lineage>
</organism>
<dbReference type="Gene3D" id="1.10.630.10">
    <property type="entry name" value="Cytochrome P450"/>
    <property type="match status" value="2"/>
</dbReference>
<keyword evidence="4" id="KW-0812">Transmembrane</keyword>
<evidence type="ECO:0000256" key="2">
    <source>
        <dbReference type="ARBA" id="ARBA00010617"/>
    </source>
</evidence>
<keyword evidence="10" id="KW-0472">Membrane</keyword>
<evidence type="ECO:0000256" key="8">
    <source>
        <dbReference type="ARBA" id="ARBA00023004"/>
    </source>
</evidence>
<evidence type="ECO:0000256" key="5">
    <source>
        <dbReference type="ARBA" id="ARBA00022723"/>
    </source>
</evidence>
<dbReference type="OrthoDB" id="1470350at2759"/>
<name>A0A7J7L9E4_9MAGN</name>
<keyword evidence="9" id="KW-0503">Monooxygenase</keyword>
<keyword evidence="7" id="KW-0560">Oxidoreductase</keyword>
<dbReference type="GO" id="GO:0004497">
    <property type="term" value="F:monooxygenase activity"/>
    <property type="evidence" value="ECO:0007669"/>
    <property type="project" value="UniProtKB-KW"/>
</dbReference>
<dbReference type="GO" id="GO:0020037">
    <property type="term" value="F:heme binding"/>
    <property type="evidence" value="ECO:0007669"/>
    <property type="project" value="InterPro"/>
</dbReference>
<dbReference type="EMBL" id="JACGCM010002525">
    <property type="protein sequence ID" value="KAF6139223.1"/>
    <property type="molecule type" value="Genomic_DNA"/>
</dbReference>
<comment type="caution">
    <text evidence="11">The sequence shown here is derived from an EMBL/GenBank/DDBJ whole genome shotgun (WGS) entry which is preliminary data.</text>
</comment>
<dbReference type="SUPFAM" id="SSF48264">
    <property type="entry name" value="Cytochrome P450"/>
    <property type="match status" value="1"/>
</dbReference>
<evidence type="ECO:0000313" key="12">
    <source>
        <dbReference type="Proteomes" id="UP000541444"/>
    </source>
</evidence>
<keyword evidence="12" id="KW-1185">Reference proteome</keyword>
<comment type="similarity">
    <text evidence="2">Belongs to the cytochrome P450 family.</text>
</comment>
<keyword evidence="5" id="KW-0479">Metal-binding</keyword>
<dbReference type="GO" id="GO:0044550">
    <property type="term" value="P:secondary metabolite biosynthetic process"/>
    <property type="evidence" value="ECO:0007669"/>
    <property type="project" value="UniProtKB-ARBA"/>
</dbReference>
<evidence type="ECO:0000256" key="10">
    <source>
        <dbReference type="ARBA" id="ARBA00023136"/>
    </source>
</evidence>
<dbReference type="InterPro" id="IPR050665">
    <property type="entry name" value="Cytochrome_P450_Monooxygen"/>
</dbReference>
<dbReference type="GO" id="GO:0016705">
    <property type="term" value="F:oxidoreductase activity, acting on paired donors, with incorporation or reduction of molecular oxygen"/>
    <property type="evidence" value="ECO:0007669"/>
    <property type="project" value="InterPro"/>
</dbReference>
<comment type="subcellular location">
    <subcellularLocation>
        <location evidence="1">Membrane</location>
    </subcellularLocation>
</comment>
<gene>
    <name evidence="11" type="ORF">GIB67_040370</name>
</gene>
<dbReference type="Pfam" id="PF00067">
    <property type="entry name" value="p450"/>
    <property type="match status" value="2"/>
</dbReference>
<evidence type="ECO:0000256" key="9">
    <source>
        <dbReference type="ARBA" id="ARBA00023033"/>
    </source>
</evidence>
<evidence type="ECO:0000256" key="1">
    <source>
        <dbReference type="ARBA" id="ARBA00004370"/>
    </source>
</evidence>
<dbReference type="InterPro" id="IPR036396">
    <property type="entry name" value="Cyt_P450_sf"/>
</dbReference>
<evidence type="ECO:0000256" key="4">
    <source>
        <dbReference type="ARBA" id="ARBA00022692"/>
    </source>
</evidence>
<accession>A0A7J7L9E4</accession>
<sequence>MLKDFTHKKEQGTKFGQSEGDELISLLLQSNNQSMLEDNMRNKKNNGMTIEDLIEECKLFYFAGQEMTSSLLAWTIVVLAMHPIWQEKVRDEVHKVCDLWGDEVEEFSLERFAEGVSKTSKNQLTFFPFGWGTRTWNCQNFALIVAKMALVTIQQHFAFELAPLYTHAPYTVMTLQPQHGAQNILRQL</sequence>
<evidence type="ECO:0000256" key="6">
    <source>
        <dbReference type="ARBA" id="ARBA00022989"/>
    </source>
</evidence>
<keyword evidence="6" id="KW-1133">Transmembrane helix</keyword>
<proteinExistence type="inferred from homology"/>